<protein>
    <submittedName>
        <fullName evidence="1">Uncharacterized protein</fullName>
    </submittedName>
</protein>
<sequence length="53" mass="6102">MKLNDIVLHRTNADRLAGGQFEDIAVPTDNPNLVHVTGKNRYKCDMYNHEFTK</sequence>
<dbReference type="EMBL" id="JAHIBW010000016">
    <property type="protein sequence ID" value="KAG7303224.1"/>
    <property type="molecule type" value="Genomic_DNA"/>
</dbReference>
<reference evidence="1 2" key="1">
    <citation type="submission" date="2021-06" db="EMBL/GenBank/DDBJ databases">
        <title>A haploid diamondback moth (Plutella xylostella L.) genome assembly resolves 31 chromosomes and identifies a diamide resistance mutation.</title>
        <authorList>
            <person name="Ward C.M."/>
            <person name="Perry K.D."/>
            <person name="Baker G."/>
            <person name="Powis K."/>
            <person name="Heckel D.G."/>
            <person name="Baxter S.W."/>
        </authorList>
    </citation>
    <scope>NUCLEOTIDE SEQUENCE [LARGE SCALE GENOMIC DNA]</scope>
    <source>
        <strain evidence="1 2">LV</strain>
        <tissue evidence="1">Single pupa</tissue>
    </source>
</reference>
<evidence type="ECO:0000313" key="2">
    <source>
        <dbReference type="Proteomes" id="UP000823941"/>
    </source>
</evidence>
<accession>A0ABQ7QDC0</accession>
<evidence type="ECO:0000313" key="1">
    <source>
        <dbReference type="EMBL" id="KAG7303224.1"/>
    </source>
</evidence>
<name>A0ABQ7QDC0_PLUXY</name>
<dbReference type="Proteomes" id="UP000823941">
    <property type="component" value="Chromosome 16"/>
</dbReference>
<gene>
    <name evidence="1" type="ORF">JYU34_011689</name>
</gene>
<keyword evidence="2" id="KW-1185">Reference proteome</keyword>
<proteinExistence type="predicted"/>
<organism evidence="1 2">
    <name type="scientific">Plutella xylostella</name>
    <name type="common">Diamondback moth</name>
    <name type="synonym">Plutella maculipennis</name>
    <dbReference type="NCBI Taxonomy" id="51655"/>
    <lineage>
        <taxon>Eukaryota</taxon>
        <taxon>Metazoa</taxon>
        <taxon>Ecdysozoa</taxon>
        <taxon>Arthropoda</taxon>
        <taxon>Hexapoda</taxon>
        <taxon>Insecta</taxon>
        <taxon>Pterygota</taxon>
        <taxon>Neoptera</taxon>
        <taxon>Endopterygota</taxon>
        <taxon>Lepidoptera</taxon>
        <taxon>Glossata</taxon>
        <taxon>Ditrysia</taxon>
        <taxon>Yponomeutoidea</taxon>
        <taxon>Plutellidae</taxon>
        <taxon>Plutella</taxon>
    </lineage>
</organism>
<comment type="caution">
    <text evidence="1">The sequence shown here is derived from an EMBL/GenBank/DDBJ whole genome shotgun (WGS) entry which is preliminary data.</text>
</comment>